<dbReference type="Gene3D" id="3.10.129.10">
    <property type="entry name" value="Hotdog Thioesterase"/>
    <property type="match status" value="1"/>
</dbReference>
<evidence type="ECO:0000313" key="3">
    <source>
        <dbReference type="Proteomes" id="UP000237481"/>
    </source>
</evidence>
<protein>
    <recommendedName>
        <fullName evidence="4">Mesaconyl-C(4)-CoA hydratase</fullName>
    </recommendedName>
</protein>
<dbReference type="PANTHER" id="PTHR28152">
    <property type="entry name" value="HYDROXYACYL-THIOESTER DEHYDRATASE TYPE 2, MITOCHONDRIAL"/>
    <property type="match status" value="1"/>
</dbReference>
<sequence length="368" mass="40772">MLANAILHPLSWRQLPTKIGRLANSTADTTRLFSSRVTAADAAQCLMETFSNTSITRRQVLDANQLQKLSLTLGRRELGGNDISEIPPPEGTPIPPGWHLAYFTPGGLESKLGPDGTDRMCNAPEPFSRRMWAGGSMTWLAHAGCDSTNPALRVGDEVEERTQLLSATPKTSRNGDDMVLVDVEKRFSGPRGLSIIDQRSWIFRPKPAPALSQPTRPQAKNDHQRSHITIVSSSGDDVSDTDDRPEGVPSWHLRWSPVGLFRFSALTFNAHMIHYNENWTTNVEGHPGELVHGPLNLINILNYWGDVHGKQALPQHITYRALSPIYAGELYEIKTTSVQNGEERKEWEITAEKNGKICMKANILGTVS</sequence>
<accession>A0A2S4KLJ0</accession>
<dbReference type="InterPro" id="IPR029069">
    <property type="entry name" value="HotDog_dom_sf"/>
</dbReference>
<evidence type="ECO:0000313" key="2">
    <source>
        <dbReference type="EMBL" id="POR30985.1"/>
    </source>
</evidence>
<dbReference type="AlphaFoldDB" id="A0A2S4KLJ0"/>
<comment type="caution">
    <text evidence="2">The sequence shown here is derived from an EMBL/GenBank/DDBJ whole genome shotgun (WGS) entry which is preliminary data.</text>
</comment>
<evidence type="ECO:0000256" key="1">
    <source>
        <dbReference type="SAM" id="MobiDB-lite"/>
    </source>
</evidence>
<name>A0A2S4KLJ0_9HYPO</name>
<keyword evidence="3" id="KW-1185">Reference proteome</keyword>
<evidence type="ECO:0008006" key="4">
    <source>
        <dbReference type="Google" id="ProtNLM"/>
    </source>
</evidence>
<dbReference type="STRING" id="94208.A0A2S4KLJ0"/>
<dbReference type="GO" id="GO:0019171">
    <property type="term" value="F:(3R)-hydroxyacyl-[acyl-carrier-protein] dehydratase activity"/>
    <property type="evidence" value="ECO:0007669"/>
    <property type="project" value="TreeGrafter"/>
</dbReference>
<feature type="region of interest" description="Disordered" evidence="1">
    <location>
        <begin position="208"/>
        <end position="245"/>
    </location>
</feature>
<proteinExistence type="predicted"/>
<dbReference type="Proteomes" id="UP000237481">
    <property type="component" value="Unassembled WGS sequence"/>
</dbReference>
<gene>
    <name evidence="2" type="ORF">TPAR_08795</name>
</gene>
<dbReference type="FunFam" id="3.10.129.10:FF:000103">
    <property type="entry name" value="WGS project CABT00000000 data, contig 2.1"/>
    <property type="match status" value="1"/>
</dbReference>
<dbReference type="PANTHER" id="PTHR28152:SF2">
    <property type="entry name" value="N-TERMINAL OF MAOC-LIKE DEHYDRATASE DOMAIN-CONTAINING PROTEIN"/>
    <property type="match status" value="1"/>
</dbReference>
<organism evidence="2 3">
    <name type="scientific">Tolypocladium paradoxum</name>
    <dbReference type="NCBI Taxonomy" id="94208"/>
    <lineage>
        <taxon>Eukaryota</taxon>
        <taxon>Fungi</taxon>
        <taxon>Dikarya</taxon>
        <taxon>Ascomycota</taxon>
        <taxon>Pezizomycotina</taxon>
        <taxon>Sordariomycetes</taxon>
        <taxon>Hypocreomycetidae</taxon>
        <taxon>Hypocreales</taxon>
        <taxon>Ophiocordycipitaceae</taxon>
        <taxon>Tolypocladium</taxon>
    </lineage>
</organism>
<dbReference type="OrthoDB" id="3257538at2759"/>
<reference evidence="2 3" key="1">
    <citation type="submission" date="2018-01" db="EMBL/GenBank/DDBJ databases">
        <title>Harnessing the power of phylogenomics to disentangle the directionality and signatures of interkingdom host jumping in the parasitic fungal genus Tolypocladium.</title>
        <authorList>
            <person name="Quandt C.A."/>
            <person name="Patterson W."/>
            <person name="Spatafora J.W."/>
        </authorList>
    </citation>
    <scope>NUCLEOTIDE SEQUENCE [LARGE SCALE GENOMIC DNA]</scope>
    <source>
        <strain evidence="2 3">NRBC 100945</strain>
    </source>
</reference>
<dbReference type="GO" id="GO:0005739">
    <property type="term" value="C:mitochondrion"/>
    <property type="evidence" value="ECO:0007669"/>
    <property type="project" value="TreeGrafter"/>
</dbReference>
<dbReference type="EMBL" id="PKSG01001110">
    <property type="protein sequence ID" value="POR30985.1"/>
    <property type="molecule type" value="Genomic_DNA"/>
</dbReference>
<dbReference type="SUPFAM" id="SSF54637">
    <property type="entry name" value="Thioesterase/thiol ester dehydrase-isomerase"/>
    <property type="match status" value="1"/>
</dbReference>
<dbReference type="InterPro" id="IPR052741">
    <property type="entry name" value="Mitochondrial_HTD2"/>
</dbReference>